<dbReference type="GO" id="GO:0008775">
    <property type="term" value="F:acetate CoA-transferase activity"/>
    <property type="evidence" value="ECO:0007669"/>
    <property type="project" value="InterPro"/>
</dbReference>
<dbReference type="GO" id="GO:0005739">
    <property type="term" value="C:mitochondrion"/>
    <property type="evidence" value="ECO:0007669"/>
    <property type="project" value="TreeGrafter"/>
</dbReference>
<keyword evidence="1" id="KW-0732">Signal</keyword>
<dbReference type="GO" id="GO:0006083">
    <property type="term" value="P:acetate metabolic process"/>
    <property type="evidence" value="ECO:0007669"/>
    <property type="project" value="InterPro"/>
</dbReference>
<feature type="signal peptide" evidence="1">
    <location>
        <begin position="1"/>
        <end position="21"/>
    </location>
</feature>
<proteinExistence type="predicted"/>
<organism evidence="3 4">
    <name type="scientific">Armillaria borealis</name>
    <dbReference type="NCBI Taxonomy" id="47425"/>
    <lineage>
        <taxon>Eukaryota</taxon>
        <taxon>Fungi</taxon>
        <taxon>Dikarya</taxon>
        <taxon>Basidiomycota</taxon>
        <taxon>Agaricomycotina</taxon>
        <taxon>Agaricomycetes</taxon>
        <taxon>Agaricomycetidae</taxon>
        <taxon>Agaricales</taxon>
        <taxon>Marasmiineae</taxon>
        <taxon>Physalacriaceae</taxon>
        <taxon>Armillaria</taxon>
    </lineage>
</organism>
<sequence>MFAFATLVIHMLVAPLNHNLSDPSLVDVRRKPTYLLQHIAQKLYEVNEHGTFLAKNALLPTWKLDDDSSDIYARVTRMGLVAFFDHFYAHWTEYKDHLLLRSQQVANSPELVRRLGVIAMNSPFEVDTYAHANSTHALGSRMRSNSTPTFMEHGTMKVKGWD</sequence>
<dbReference type="PANTHER" id="PTHR43609">
    <property type="entry name" value="ACETYL-COA HYDROLASE"/>
    <property type="match status" value="1"/>
</dbReference>
<comment type="caution">
    <text evidence="3">The sequence shown here is derived from an EMBL/GenBank/DDBJ whole genome shotgun (WGS) entry which is preliminary data.</text>
</comment>
<dbReference type="EMBL" id="JAUEPT010000156">
    <property type="protein sequence ID" value="KAK0430304.1"/>
    <property type="molecule type" value="Genomic_DNA"/>
</dbReference>
<gene>
    <name evidence="3" type="ORF">EV421DRAFT_1935682</name>
</gene>
<dbReference type="GO" id="GO:0003986">
    <property type="term" value="F:acetyl-CoA hydrolase activity"/>
    <property type="evidence" value="ECO:0007669"/>
    <property type="project" value="TreeGrafter"/>
</dbReference>
<dbReference type="InterPro" id="IPR026888">
    <property type="entry name" value="AcetylCoA_hyd_C"/>
</dbReference>
<evidence type="ECO:0000313" key="4">
    <source>
        <dbReference type="Proteomes" id="UP001175226"/>
    </source>
</evidence>
<dbReference type="Proteomes" id="UP001175226">
    <property type="component" value="Unassembled WGS sequence"/>
</dbReference>
<dbReference type="InterPro" id="IPR037171">
    <property type="entry name" value="NagB/RpiA_transferase-like"/>
</dbReference>
<accession>A0AA39IV43</accession>
<feature type="domain" description="Acetyl-CoA hydrolase/transferase C-terminal" evidence="2">
    <location>
        <begin position="86"/>
        <end position="144"/>
    </location>
</feature>
<dbReference type="SUPFAM" id="SSF100950">
    <property type="entry name" value="NagB/RpiA/CoA transferase-like"/>
    <property type="match status" value="1"/>
</dbReference>
<dbReference type="AlphaFoldDB" id="A0AA39IV43"/>
<dbReference type="InterPro" id="IPR046433">
    <property type="entry name" value="ActCoA_hydro"/>
</dbReference>
<feature type="chain" id="PRO_5041261316" description="Acetyl-CoA hydrolase/transferase C-terminal domain-containing protein" evidence="1">
    <location>
        <begin position="22"/>
        <end position="162"/>
    </location>
</feature>
<name>A0AA39IV43_9AGAR</name>
<reference evidence="3" key="1">
    <citation type="submission" date="2023-06" db="EMBL/GenBank/DDBJ databases">
        <authorList>
            <consortium name="Lawrence Berkeley National Laboratory"/>
            <person name="Ahrendt S."/>
            <person name="Sahu N."/>
            <person name="Indic B."/>
            <person name="Wong-Bajracharya J."/>
            <person name="Merenyi Z."/>
            <person name="Ke H.-M."/>
            <person name="Monk M."/>
            <person name="Kocsube S."/>
            <person name="Drula E."/>
            <person name="Lipzen A."/>
            <person name="Balint B."/>
            <person name="Henrissat B."/>
            <person name="Andreopoulos B."/>
            <person name="Martin F.M."/>
            <person name="Harder C.B."/>
            <person name="Rigling D."/>
            <person name="Ford K.L."/>
            <person name="Foster G.D."/>
            <person name="Pangilinan J."/>
            <person name="Papanicolaou A."/>
            <person name="Barry K."/>
            <person name="LaButti K."/>
            <person name="Viragh M."/>
            <person name="Koriabine M."/>
            <person name="Yan M."/>
            <person name="Riley R."/>
            <person name="Champramary S."/>
            <person name="Plett K.L."/>
            <person name="Tsai I.J."/>
            <person name="Slot J."/>
            <person name="Sipos G."/>
            <person name="Plett J."/>
            <person name="Nagy L.G."/>
            <person name="Grigoriev I.V."/>
        </authorList>
    </citation>
    <scope>NUCLEOTIDE SEQUENCE</scope>
    <source>
        <strain evidence="3">FPL87.14</strain>
    </source>
</reference>
<protein>
    <recommendedName>
        <fullName evidence="2">Acetyl-CoA hydrolase/transferase C-terminal domain-containing protein</fullName>
    </recommendedName>
</protein>
<evidence type="ECO:0000259" key="2">
    <source>
        <dbReference type="Pfam" id="PF13336"/>
    </source>
</evidence>
<dbReference type="PANTHER" id="PTHR43609:SF1">
    <property type="entry name" value="ACETYL-COA HYDROLASE"/>
    <property type="match status" value="1"/>
</dbReference>
<evidence type="ECO:0000256" key="1">
    <source>
        <dbReference type="SAM" id="SignalP"/>
    </source>
</evidence>
<dbReference type="Pfam" id="PF13336">
    <property type="entry name" value="AcetylCoA_hyd_C"/>
    <property type="match status" value="1"/>
</dbReference>
<keyword evidence="4" id="KW-1185">Reference proteome</keyword>
<evidence type="ECO:0000313" key="3">
    <source>
        <dbReference type="EMBL" id="KAK0430304.1"/>
    </source>
</evidence>